<evidence type="ECO:0000259" key="10">
    <source>
        <dbReference type="Pfam" id="PF03959"/>
    </source>
</evidence>
<keyword evidence="4" id="KW-0378">Hydrolase</keyword>
<organism evidence="11 12">
    <name type="scientific">Eleginops maclovinus</name>
    <name type="common">Patagonian blennie</name>
    <name type="synonym">Eleginus maclovinus</name>
    <dbReference type="NCBI Taxonomy" id="56733"/>
    <lineage>
        <taxon>Eukaryota</taxon>
        <taxon>Metazoa</taxon>
        <taxon>Chordata</taxon>
        <taxon>Craniata</taxon>
        <taxon>Vertebrata</taxon>
        <taxon>Euteleostomi</taxon>
        <taxon>Actinopterygii</taxon>
        <taxon>Neopterygii</taxon>
        <taxon>Teleostei</taxon>
        <taxon>Neoteleostei</taxon>
        <taxon>Acanthomorphata</taxon>
        <taxon>Eupercaria</taxon>
        <taxon>Perciformes</taxon>
        <taxon>Notothenioidei</taxon>
        <taxon>Eleginopidae</taxon>
        <taxon>Eleginops</taxon>
    </lineage>
</organism>
<dbReference type="EC" id="3.1.1.1" evidence="5"/>
<sequence>MAPLRVLCIHGYRQNGSSFREKTGALRKLLKKQVELVYLSAPHSVQQASSEAQGKESGSGPGPGGDEDPRGWWFSDGQARSFSAQQQCEESLGLDESVAAVREAVKIQGPFHGILGFSQGAAFVAMLCSLQEQKLEPVFSFNFAILVAGFPSACKEHQKFYNPPLQIPSLHVFGLEDRVIPDNMSRELLPSFRDPQVLAHPGGHFVPAASAHRQAYQDFLKGFQ</sequence>
<dbReference type="InterPro" id="IPR005645">
    <property type="entry name" value="FSH-like_dom"/>
</dbReference>
<name>A0AAN8A6N6_ELEMC</name>
<evidence type="ECO:0000313" key="12">
    <source>
        <dbReference type="Proteomes" id="UP001346869"/>
    </source>
</evidence>
<evidence type="ECO:0000256" key="3">
    <source>
        <dbReference type="ARBA" id="ARBA00022487"/>
    </source>
</evidence>
<dbReference type="AlphaFoldDB" id="A0AAN8A6N6"/>
<dbReference type="GO" id="GO:0005737">
    <property type="term" value="C:cytoplasm"/>
    <property type="evidence" value="ECO:0007669"/>
    <property type="project" value="TreeGrafter"/>
</dbReference>
<accession>A0AAN8A6N6</accession>
<evidence type="ECO:0000256" key="4">
    <source>
        <dbReference type="ARBA" id="ARBA00022801"/>
    </source>
</evidence>
<dbReference type="FunFam" id="3.40.50.1820:FF:000073">
    <property type="entry name" value="esterase OVCA2 isoform X6"/>
    <property type="match status" value="1"/>
</dbReference>
<dbReference type="PANTHER" id="PTHR48070:SF6">
    <property type="entry name" value="ESTERASE OVCA2"/>
    <property type="match status" value="1"/>
</dbReference>
<dbReference type="SUPFAM" id="SSF53474">
    <property type="entry name" value="alpha/beta-Hydrolases"/>
    <property type="match status" value="1"/>
</dbReference>
<dbReference type="Pfam" id="PF03959">
    <property type="entry name" value="FSH1"/>
    <property type="match status" value="1"/>
</dbReference>
<evidence type="ECO:0000313" key="11">
    <source>
        <dbReference type="EMBL" id="KAK5850858.1"/>
    </source>
</evidence>
<dbReference type="InterPro" id="IPR050593">
    <property type="entry name" value="LovG"/>
</dbReference>
<gene>
    <name evidence="11" type="ORF">PBY51_001697</name>
</gene>
<dbReference type="GO" id="GO:0106435">
    <property type="term" value="F:carboxylesterase activity"/>
    <property type="evidence" value="ECO:0007669"/>
    <property type="project" value="UniProtKB-EC"/>
</dbReference>
<evidence type="ECO:0000256" key="8">
    <source>
        <dbReference type="ARBA" id="ARBA00093679"/>
    </source>
</evidence>
<feature type="domain" description="Serine hydrolase" evidence="10">
    <location>
        <begin position="3"/>
        <end position="215"/>
    </location>
</feature>
<comment type="catalytic activity">
    <reaction evidence="6">
        <text>a carboxylic ester + H2O = an alcohol + a carboxylate + H(+)</text>
        <dbReference type="Rhea" id="RHEA:21164"/>
        <dbReference type="ChEBI" id="CHEBI:15377"/>
        <dbReference type="ChEBI" id="CHEBI:15378"/>
        <dbReference type="ChEBI" id="CHEBI:29067"/>
        <dbReference type="ChEBI" id="CHEBI:30879"/>
        <dbReference type="ChEBI" id="CHEBI:33308"/>
        <dbReference type="EC" id="3.1.1.1"/>
    </reaction>
</comment>
<comment type="similarity">
    <text evidence="1">Belongs to the LovG family.</text>
</comment>
<keyword evidence="3" id="KW-0719">Serine esterase</keyword>
<dbReference type="Proteomes" id="UP001346869">
    <property type="component" value="Unassembled WGS sequence"/>
</dbReference>
<reference evidence="11 12" key="2">
    <citation type="journal article" date="2023" name="Mol. Biol. Evol.">
        <title>Genomics of Secondarily Temperate Adaptation in the Only Non-Antarctic Icefish.</title>
        <authorList>
            <person name="Rivera-Colon A.G."/>
            <person name="Rayamajhi N."/>
            <person name="Minhas B.F."/>
            <person name="Madrigal G."/>
            <person name="Bilyk K.T."/>
            <person name="Yoon V."/>
            <person name="Hune M."/>
            <person name="Gregory S."/>
            <person name="Cheng C.H.C."/>
            <person name="Catchen J.M."/>
        </authorList>
    </citation>
    <scope>NUCLEOTIDE SEQUENCE [LARGE SCALE GENOMIC DNA]</scope>
    <source>
        <strain evidence="11">JMC-PN-2008</strain>
    </source>
</reference>
<evidence type="ECO:0000256" key="9">
    <source>
        <dbReference type="SAM" id="MobiDB-lite"/>
    </source>
</evidence>
<evidence type="ECO:0000256" key="5">
    <source>
        <dbReference type="ARBA" id="ARBA00039155"/>
    </source>
</evidence>
<dbReference type="PANTHER" id="PTHR48070">
    <property type="entry name" value="ESTERASE OVCA2"/>
    <property type="match status" value="1"/>
</dbReference>
<keyword evidence="12" id="KW-1185">Reference proteome</keyword>
<evidence type="ECO:0000256" key="7">
    <source>
        <dbReference type="ARBA" id="ARBA00093420"/>
    </source>
</evidence>
<dbReference type="EMBL" id="JAUZQC010000022">
    <property type="protein sequence ID" value="KAK5850858.1"/>
    <property type="molecule type" value="Genomic_DNA"/>
</dbReference>
<proteinExistence type="inferred from homology"/>
<reference evidence="11 12" key="1">
    <citation type="journal article" date="2023" name="Genes (Basel)">
        <title>Chromosome-Level Genome Assembly and Circadian Gene Repertoire of the Patagonia Blennie Eleginops maclovinus-The Closest Ancestral Proxy of Antarctic Cryonotothenioids.</title>
        <authorList>
            <person name="Cheng C.C."/>
            <person name="Rivera-Colon A.G."/>
            <person name="Minhas B.F."/>
            <person name="Wilson L."/>
            <person name="Rayamajhi N."/>
            <person name="Vargas-Chacoff L."/>
            <person name="Catchen J.M."/>
        </authorList>
    </citation>
    <scope>NUCLEOTIDE SEQUENCE [LARGE SCALE GENOMIC DNA]</scope>
    <source>
        <strain evidence="11">JMC-PN-2008</strain>
    </source>
</reference>
<comment type="function">
    <text evidence="7">Exhibits ester hydrolase activity with a strong preference for long-chain alkyl ester substrates and high selectivity against a variety of short, branched, and substituted esters. Is able to hydrolyze ester bonds within a wide range of p-nitrophenyl derivatives (C2-C14) in vitro, with a strong preference toward substrates of &gt;8 carbons.</text>
</comment>
<dbReference type="GO" id="GO:0032526">
    <property type="term" value="P:response to retinoic acid"/>
    <property type="evidence" value="ECO:0007669"/>
    <property type="project" value="TreeGrafter"/>
</dbReference>
<evidence type="ECO:0000256" key="6">
    <source>
        <dbReference type="ARBA" id="ARBA00051142"/>
    </source>
</evidence>
<comment type="caution">
    <text evidence="11">The sequence shown here is derived from an EMBL/GenBank/DDBJ whole genome shotgun (WGS) entry which is preliminary data.</text>
</comment>
<protein>
    <recommendedName>
        <fullName evidence="2">Esterase OVCA2</fullName>
        <ecNumber evidence="5">3.1.1.1</ecNumber>
    </recommendedName>
    <alternativeName>
        <fullName evidence="8">OVCA2 serine hydrolase domain-containing protein</fullName>
    </alternativeName>
</protein>
<dbReference type="Gene3D" id="3.40.50.1820">
    <property type="entry name" value="alpha/beta hydrolase"/>
    <property type="match status" value="1"/>
</dbReference>
<evidence type="ECO:0000256" key="2">
    <source>
        <dbReference type="ARBA" id="ARBA00021974"/>
    </source>
</evidence>
<feature type="region of interest" description="Disordered" evidence="9">
    <location>
        <begin position="45"/>
        <end position="71"/>
    </location>
</feature>
<dbReference type="InterPro" id="IPR029058">
    <property type="entry name" value="AB_hydrolase_fold"/>
</dbReference>
<evidence type="ECO:0000256" key="1">
    <source>
        <dbReference type="ARBA" id="ARBA00005863"/>
    </source>
</evidence>
<dbReference type="GO" id="GO:0005634">
    <property type="term" value="C:nucleus"/>
    <property type="evidence" value="ECO:0007669"/>
    <property type="project" value="TreeGrafter"/>
</dbReference>